<dbReference type="InterPro" id="IPR022935">
    <property type="entry name" value="ClpS"/>
</dbReference>
<keyword evidence="1" id="KW-0732">Signal</keyword>
<dbReference type="OMA" id="KITIECH"/>
<dbReference type="AlphaFoldDB" id="A0A7R9ULH9"/>
<feature type="signal peptide" evidence="1">
    <location>
        <begin position="1"/>
        <end position="17"/>
    </location>
</feature>
<dbReference type="GO" id="GO:0006508">
    <property type="term" value="P:proteolysis"/>
    <property type="evidence" value="ECO:0007669"/>
    <property type="project" value="InterPro"/>
</dbReference>
<dbReference type="SUPFAM" id="SSF54736">
    <property type="entry name" value="ClpS-like"/>
    <property type="match status" value="1"/>
</dbReference>
<name>A0A7R9ULH9_DIALT</name>
<dbReference type="PANTHER" id="PTHR33473:SF17">
    <property type="entry name" value="ATP-DEPENDENT CLP PROTEASE ADAPTER PROTEIN CLPS1, CHLOROPLASTIC"/>
    <property type="match status" value="1"/>
</dbReference>
<evidence type="ECO:0000313" key="5">
    <source>
        <dbReference type="Proteomes" id="UP000751190"/>
    </source>
</evidence>
<accession>A0A7R9ULH9</accession>
<dbReference type="GO" id="GO:0030163">
    <property type="term" value="P:protein catabolic process"/>
    <property type="evidence" value="ECO:0007669"/>
    <property type="project" value="InterPro"/>
</dbReference>
<keyword evidence="5" id="KW-1185">Reference proteome</keyword>
<gene>
    <name evidence="4" type="ORF">KFE25_006895</name>
    <name evidence="3" type="ORF">PLUT1463_LOCUS4075</name>
</gene>
<sequence>MWSTVFLALALLSRGDAVRVARPSPLRGGHIVTISSRVAAPRAASLVHMSSPERETKKRSSRLATIDRVKPDTETSAKEKVENEPIWRVLLHNDDVHTFDYVSMSIVKVVKTVSRKKAYKITIECHMSGIATVTTTWKQQAKSYCMGLQKMGLTSSIAPDPSMSQ</sequence>
<reference evidence="4" key="2">
    <citation type="submission" date="2021-05" db="EMBL/GenBank/DDBJ databases">
        <title>The genome of the haptophyte Pavlova lutheri (Diacronema luteri, Pavlovales) - a model for lipid biosynthesis in eukaryotic algae.</title>
        <authorList>
            <person name="Hulatt C.J."/>
            <person name="Posewitz M.C."/>
        </authorList>
    </citation>
    <scope>NUCLEOTIDE SEQUENCE</scope>
    <source>
        <strain evidence="4">NIVA-4/92</strain>
    </source>
</reference>
<dbReference type="PANTHER" id="PTHR33473">
    <property type="entry name" value="ATP-DEPENDENT CLP PROTEASE ADAPTER PROTEIN CLPS1, CHLOROPLASTIC"/>
    <property type="match status" value="1"/>
</dbReference>
<proteinExistence type="predicted"/>
<dbReference type="InterPro" id="IPR014719">
    <property type="entry name" value="Ribosomal_bL12_C/ClpS-like"/>
</dbReference>
<reference evidence="3" key="1">
    <citation type="submission" date="2021-01" db="EMBL/GenBank/DDBJ databases">
        <authorList>
            <person name="Corre E."/>
            <person name="Pelletier E."/>
            <person name="Niang G."/>
            <person name="Scheremetjew M."/>
            <person name="Finn R."/>
            <person name="Kale V."/>
            <person name="Holt S."/>
            <person name="Cochrane G."/>
            <person name="Meng A."/>
            <person name="Brown T."/>
            <person name="Cohen L."/>
        </authorList>
    </citation>
    <scope>NUCLEOTIDE SEQUENCE</scope>
    <source>
        <strain evidence="3">RCC1537</strain>
    </source>
</reference>
<dbReference type="InterPro" id="IPR003769">
    <property type="entry name" value="ClpS_core"/>
</dbReference>
<evidence type="ECO:0000313" key="3">
    <source>
        <dbReference type="EMBL" id="CAD8269761.1"/>
    </source>
</evidence>
<protein>
    <recommendedName>
        <fullName evidence="2">Adaptor protein ClpS core domain-containing protein</fullName>
    </recommendedName>
</protein>
<feature type="chain" id="PRO_5035593525" description="Adaptor protein ClpS core domain-containing protein" evidence="1">
    <location>
        <begin position="18"/>
        <end position="165"/>
    </location>
</feature>
<dbReference type="Pfam" id="PF02617">
    <property type="entry name" value="ClpS"/>
    <property type="match status" value="1"/>
</dbReference>
<dbReference type="Proteomes" id="UP000751190">
    <property type="component" value="Unassembled WGS sequence"/>
</dbReference>
<dbReference type="EMBL" id="HBEB01006303">
    <property type="protein sequence ID" value="CAD8269761.1"/>
    <property type="molecule type" value="Transcribed_RNA"/>
</dbReference>
<organism evidence="3">
    <name type="scientific">Diacronema lutheri</name>
    <name type="common">Unicellular marine alga</name>
    <name type="synonym">Monochrysis lutheri</name>
    <dbReference type="NCBI Taxonomy" id="2081491"/>
    <lineage>
        <taxon>Eukaryota</taxon>
        <taxon>Haptista</taxon>
        <taxon>Haptophyta</taxon>
        <taxon>Pavlovophyceae</taxon>
        <taxon>Pavlovales</taxon>
        <taxon>Pavlovaceae</taxon>
        <taxon>Diacronema</taxon>
    </lineage>
</organism>
<feature type="domain" description="Adaptor protein ClpS core" evidence="2">
    <location>
        <begin position="83"/>
        <end position="151"/>
    </location>
</feature>
<evidence type="ECO:0000313" key="4">
    <source>
        <dbReference type="EMBL" id="KAG8467843.1"/>
    </source>
</evidence>
<dbReference type="OrthoDB" id="5144at2759"/>
<evidence type="ECO:0000256" key="1">
    <source>
        <dbReference type="SAM" id="SignalP"/>
    </source>
</evidence>
<evidence type="ECO:0000259" key="2">
    <source>
        <dbReference type="Pfam" id="PF02617"/>
    </source>
</evidence>
<dbReference type="EMBL" id="JAGTXO010000005">
    <property type="protein sequence ID" value="KAG8467843.1"/>
    <property type="molecule type" value="Genomic_DNA"/>
</dbReference>
<dbReference type="Gene3D" id="3.30.1390.10">
    <property type="match status" value="1"/>
</dbReference>